<dbReference type="Gene3D" id="2.60.120.10">
    <property type="entry name" value="Jelly Rolls"/>
    <property type="match status" value="1"/>
</dbReference>
<dbReference type="AlphaFoldDB" id="A0AAC9FHR3"/>
<reference evidence="1 2" key="2">
    <citation type="journal article" date="2016" name="Genome Announc.">
        <title>Complete Genome Sequence of Sphingopyxis macrogoltabida Strain 203N (NBRC 111659), a Polyethylene Glycol Degrader.</title>
        <authorList>
            <person name="Ohtsubo Y."/>
            <person name="Nonoyama S."/>
            <person name="Nagata Y."/>
            <person name="Numata M."/>
            <person name="Tsuchikane K."/>
            <person name="Hosoyama A."/>
            <person name="Yamazoe A."/>
            <person name="Tsuda M."/>
            <person name="Fujita N."/>
            <person name="Kawai F."/>
        </authorList>
    </citation>
    <scope>NUCLEOTIDE SEQUENCE [LARGE SCALE GENOMIC DNA]</scope>
    <source>
        <strain evidence="1 2">203N</strain>
    </source>
</reference>
<gene>
    <name evidence="1" type="ORF">ATM17_30620</name>
</gene>
<organism evidence="1 2">
    <name type="scientific">Sphingopyxis macrogoltabida</name>
    <name type="common">Sphingomonas macrogoltabidus</name>
    <dbReference type="NCBI Taxonomy" id="33050"/>
    <lineage>
        <taxon>Bacteria</taxon>
        <taxon>Pseudomonadati</taxon>
        <taxon>Pseudomonadota</taxon>
        <taxon>Alphaproteobacteria</taxon>
        <taxon>Sphingomonadales</taxon>
        <taxon>Sphingomonadaceae</taxon>
        <taxon>Sphingopyxis</taxon>
    </lineage>
</organism>
<sequence length="144" mass="15462">MMAVNNPGNLLRRWEQLPFIDILRGIRICVLDVVPGQDAAGPVLVCLQYPPAYEAPAHWHTVAHIEVVLSGTLYVGEMVEPEGSVRMVGAKVKYGPLSTRNDGCKVLEIFPNGSLEAVAGHDGEPGAGWLAPEVIEIGNLIGLK</sequence>
<dbReference type="InterPro" id="IPR014710">
    <property type="entry name" value="RmlC-like_jellyroll"/>
</dbReference>
<evidence type="ECO:0000313" key="1">
    <source>
        <dbReference type="EMBL" id="AMU92615.1"/>
    </source>
</evidence>
<evidence type="ECO:0000313" key="2">
    <source>
        <dbReference type="Proteomes" id="UP000076088"/>
    </source>
</evidence>
<accession>A0AAC9FHR3</accession>
<dbReference type="KEGG" id="smaz:LH19_26635"/>
<dbReference type="SUPFAM" id="SSF51182">
    <property type="entry name" value="RmlC-like cupins"/>
    <property type="match status" value="1"/>
</dbReference>
<dbReference type="EMBL" id="CP013345">
    <property type="protein sequence ID" value="AMU92615.1"/>
    <property type="molecule type" value="Genomic_DNA"/>
</dbReference>
<keyword evidence="1" id="KW-0614">Plasmid</keyword>
<proteinExistence type="predicted"/>
<keyword evidence="2" id="KW-1185">Reference proteome</keyword>
<name>A0AAC9FHR3_SPHMC</name>
<dbReference type="Proteomes" id="UP000076088">
    <property type="component" value="Plasmid unnamed1"/>
</dbReference>
<protein>
    <submittedName>
        <fullName evidence="1">Uncharacterized protein</fullName>
    </submittedName>
</protein>
<dbReference type="InterPro" id="IPR011051">
    <property type="entry name" value="RmlC_Cupin_sf"/>
</dbReference>
<dbReference type="RefSeq" id="WP_054734668.1">
    <property type="nucleotide sequence ID" value="NZ_CP009430.1"/>
</dbReference>
<reference evidence="2" key="1">
    <citation type="submission" date="2015-11" db="EMBL/GenBank/DDBJ databases">
        <title>Complete genome sequence of a polyethylene-glycol degrader Sphingopyxis macrogoltabida 203N (NBRC 111659).</title>
        <authorList>
            <person name="Yoshiyuki O."/>
            <person name="Shouta N."/>
            <person name="Nagata Y."/>
            <person name="Numata M."/>
            <person name="Tsuchikane K."/>
            <person name="Hosoyama A."/>
            <person name="Yamazoe A."/>
            <person name="Tsuda M."/>
            <person name="Fujita N."/>
            <person name="Kawai F."/>
        </authorList>
    </citation>
    <scope>NUCLEOTIDE SEQUENCE [LARGE SCALE GENOMIC DNA]</scope>
    <source>
        <strain evidence="2">203N</strain>
        <plasmid evidence="2">unnamed1</plasmid>
    </source>
</reference>
<geneLocation type="plasmid" evidence="1 2">
    <name>unnamed1</name>
</geneLocation>